<evidence type="ECO:0000256" key="1">
    <source>
        <dbReference type="SAM" id="MobiDB-lite"/>
    </source>
</evidence>
<evidence type="ECO:0000313" key="3">
    <source>
        <dbReference type="Proteomes" id="UP000001075"/>
    </source>
</evidence>
<proteinExistence type="predicted"/>
<feature type="compositionally biased region" description="Basic and acidic residues" evidence="1">
    <location>
        <begin position="36"/>
        <end position="45"/>
    </location>
</feature>
<dbReference type="EMBL" id="JH001385">
    <property type="protein sequence ID" value="EGW10268.1"/>
    <property type="molecule type" value="Genomic_DNA"/>
</dbReference>
<dbReference type="AlphaFoldDB" id="G3I6P2"/>
<dbReference type="Proteomes" id="UP000001075">
    <property type="component" value="Unassembled WGS sequence"/>
</dbReference>
<dbReference type="InParanoid" id="G3I6P2"/>
<dbReference type="STRING" id="10029.G3I6P2"/>
<feature type="region of interest" description="Disordered" evidence="1">
    <location>
        <begin position="35"/>
        <end position="72"/>
    </location>
</feature>
<accession>G3I6P2</accession>
<feature type="compositionally biased region" description="Basic and acidic residues" evidence="1">
    <location>
        <begin position="56"/>
        <end position="72"/>
    </location>
</feature>
<protein>
    <submittedName>
        <fullName evidence="2">E3 ubiquitin-protein ligase RAD18</fullName>
    </submittedName>
</protein>
<gene>
    <name evidence="2" type="ORF">I79_019170</name>
</gene>
<name>G3I6P2_CRIGR</name>
<organism evidence="2 3">
    <name type="scientific">Cricetulus griseus</name>
    <name type="common">Chinese hamster</name>
    <name type="synonym">Cricetulus barabensis griseus</name>
    <dbReference type="NCBI Taxonomy" id="10029"/>
    <lineage>
        <taxon>Eukaryota</taxon>
        <taxon>Metazoa</taxon>
        <taxon>Chordata</taxon>
        <taxon>Craniata</taxon>
        <taxon>Vertebrata</taxon>
        <taxon>Euteleostomi</taxon>
        <taxon>Mammalia</taxon>
        <taxon>Eutheria</taxon>
        <taxon>Euarchontoglires</taxon>
        <taxon>Glires</taxon>
        <taxon>Rodentia</taxon>
        <taxon>Myomorpha</taxon>
        <taxon>Muroidea</taxon>
        <taxon>Cricetidae</taxon>
        <taxon>Cricetinae</taxon>
        <taxon>Cricetulus</taxon>
    </lineage>
</organism>
<sequence length="72" mass="8355">MFGPEQTSQCGIADTCPFSSSSDIIRDLLEEEEAWEASHRNDQNREINPQQNHRTRAIESAEIEPRNKRNRN</sequence>
<reference evidence="3" key="1">
    <citation type="journal article" date="2011" name="Nat. Biotechnol.">
        <title>The genomic sequence of the Chinese hamster ovary (CHO)-K1 cell line.</title>
        <authorList>
            <person name="Xu X."/>
            <person name="Nagarajan H."/>
            <person name="Lewis N.E."/>
            <person name="Pan S."/>
            <person name="Cai Z."/>
            <person name="Liu X."/>
            <person name="Chen W."/>
            <person name="Xie M."/>
            <person name="Wang W."/>
            <person name="Hammond S."/>
            <person name="Andersen M.R."/>
            <person name="Neff N."/>
            <person name="Passarelli B."/>
            <person name="Koh W."/>
            <person name="Fan H.C."/>
            <person name="Wang J."/>
            <person name="Gui Y."/>
            <person name="Lee K.H."/>
            <person name="Betenbaugh M.J."/>
            <person name="Quake S.R."/>
            <person name="Famili I."/>
            <person name="Palsson B.O."/>
            <person name="Wang J."/>
        </authorList>
    </citation>
    <scope>NUCLEOTIDE SEQUENCE [LARGE SCALE GENOMIC DNA]</scope>
    <source>
        <strain evidence="3">CHO K1 cell line</strain>
    </source>
</reference>
<evidence type="ECO:0000313" key="2">
    <source>
        <dbReference type="EMBL" id="EGW10268.1"/>
    </source>
</evidence>